<name>A0A4Z2E596_9TELE</name>
<comment type="caution">
    <text evidence="2">The sequence shown here is derived from an EMBL/GenBank/DDBJ whole genome shotgun (WGS) entry which is preliminary data.</text>
</comment>
<evidence type="ECO:0000313" key="3">
    <source>
        <dbReference type="Proteomes" id="UP000314294"/>
    </source>
</evidence>
<protein>
    <submittedName>
        <fullName evidence="2">Uncharacterized protein</fullName>
    </submittedName>
</protein>
<proteinExistence type="predicted"/>
<dbReference type="AlphaFoldDB" id="A0A4Z2E596"/>
<keyword evidence="3" id="KW-1185">Reference proteome</keyword>
<gene>
    <name evidence="2" type="ORF">EYF80_065991</name>
</gene>
<reference evidence="2 3" key="1">
    <citation type="submission" date="2019-03" db="EMBL/GenBank/DDBJ databases">
        <title>First draft genome of Liparis tanakae, snailfish: a comprehensive survey of snailfish specific genes.</title>
        <authorList>
            <person name="Kim W."/>
            <person name="Song I."/>
            <person name="Jeong J.-H."/>
            <person name="Kim D."/>
            <person name="Kim S."/>
            <person name="Ryu S."/>
            <person name="Song J.Y."/>
            <person name="Lee S.K."/>
        </authorList>
    </citation>
    <scope>NUCLEOTIDE SEQUENCE [LARGE SCALE GENOMIC DNA]</scope>
    <source>
        <tissue evidence="2">Muscle</tissue>
    </source>
</reference>
<feature type="region of interest" description="Disordered" evidence="1">
    <location>
        <begin position="62"/>
        <end position="86"/>
    </location>
</feature>
<accession>A0A4Z2E596</accession>
<organism evidence="2 3">
    <name type="scientific">Liparis tanakae</name>
    <name type="common">Tanaka's snailfish</name>
    <dbReference type="NCBI Taxonomy" id="230148"/>
    <lineage>
        <taxon>Eukaryota</taxon>
        <taxon>Metazoa</taxon>
        <taxon>Chordata</taxon>
        <taxon>Craniata</taxon>
        <taxon>Vertebrata</taxon>
        <taxon>Euteleostomi</taxon>
        <taxon>Actinopterygii</taxon>
        <taxon>Neopterygii</taxon>
        <taxon>Teleostei</taxon>
        <taxon>Neoteleostei</taxon>
        <taxon>Acanthomorphata</taxon>
        <taxon>Eupercaria</taxon>
        <taxon>Perciformes</taxon>
        <taxon>Cottioidei</taxon>
        <taxon>Cottales</taxon>
        <taxon>Liparidae</taxon>
        <taxon>Liparis</taxon>
    </lineage>
</organism>
<dbReference type="Proteomes" id="UP000314294">
    <property type="component" value="Unassembled WGS sequence"/>
</dbReference>
<sequence length="86" mass="9734">MKKSSFSRIPCATACYFAISEDALGSFRPRVAKRARRTERMSVTPTVTPSSPVGYCLPVKARRRRARQTHQRNPPSLPRERSSRAT</sequence>
<evidence type="ECO:0000313" key="2">
    <source>
        <dbReference type="EMBL" id="TNN23887.1"/>
    </source>
</evidence>
<evidence type="ECO:0000256" key="1">
    <source>
        <dbReference type="SAM" id="MobiDB-lite"/>
    </source>
</evidence>
<dbReference type="EMBL" id="SRLO01017039">
    <property type="protein sequence ID" value="TNN23887.1"/>
    <property type="molecule type" value="Genomic_DNA"/>
</dbReference>